<organism evidence="3 4">
    <name type="scientific">Dactylosporangium sucinum</name>
    <dbReference type="NCBI Taxonomy" id="1424081"/>
    <lineage>
        <taxon>Bacteria</taxon>
        <taxon>Bacillati</taxon>
        <taxon>Actinomycetota</taxon>
        <taxon>Actinomycetes</taxon>
        <taxon>Micromonosporales</taxon>
        <taxon>Micromonosporaceae</taxon>
        <taxon>Dactylosporangium</taxon>
    </lineage>
</organism>
<dbReference type="InterPro" id="IPR050237">
    <property type="entry name" value="ATP-dep_AMP-bd_enzyme"/>
</dbReference>
<evidence type="ECO:0000313" key="3">
    <source>
        <dbReference type="EMBL" id="GGM37710.1"/>
    </source>
</evidence>
<dbReference type="PROSITE" id="PS00455">
    <property type="entry name" value="AMP_BINDING"/>
    <property type="match status" value="1"/>
</dbReference>
<sequence>MYLTQPLHNAVEDLIAGHAPMSDVRRGGDDVLGIFYTGGTTGRSKGVMLSHDNVFTSAWGSLATGHFTTPGGRLLHAAPMFHLADFAIWVAGLLTGGTHVIVDGFTPGGVLAAIERHAVTDVLLVPTMIQALADFPDAGRYDTSSLVRLIYGGSPMPATTLAAARTMFPGAGLVQAYGMTELSPVATLLGPAEHDVPRLAASAGRAAPHAEVRIVDRAGDEVAAGAVGEVVVRGDHVMAGYWQRPEETAAALRGGWMYTGDAGYLDEDGFLFVVDRIKYMIITGDENVYSAEVENVLSQHPAVAACAVIGLPDAQWGERVHVLVVPAGDAGVRAEDLRAFCRGRLAGFKIPRSVEVVASLPISPAGKVVKRQLRQERAR</sequence>
<dbReference type="GO" id="GO:0016878">
    <property type="term" value="F:acid-thiol ligase activity"/>
    <property type="evidence" value="ECO:0007669"/>
    <property type="project" value="UniProtKB-ARBA"/>
</dbReference>
<dbReference type="Proteomes" id="UP000642070">
    <property type="component" value="Unassembled WGS sequence"/>
</dbReference>
<keyword evidence="4" id="KW-1185">Reference proteome</keyword>
<dbReference type="AlphaFoldDB" id="A0A917TU50"/>
<dbReference type="PANTHER" id="PTHR43767:SF1">
    <property type="entry name" value="NONRIBOSOMAL PEPTIDE SYNTHASE PES1 (EUROFUNG)-RELATED"/>
    <property type="match status" value="1"/>
</dbReference>
<gene>
    <name evidence="3" type="ORF">GCM10007977_044000</name>
</gene>
<proteinExistence type="predicted"/>
<dbReference type="InterPro" id="IPR000873">
    <property type="entry name" value="AMP-dep_synth/lig_dom"/>
</dbReference>
<dbReference type="Pfam" id="PF13193">
    <property type="entry name" value="AMP-binding_C"/>
    <property type="match status" value="1"/>
</dbReference>
<name>A0A917TU50_9ACTN</name>
<evidence type="ECO:0000259" key="2">
    <source>
        <dbReference type="Pfam" id="PF13193"/>
    </source>
</evidence>
<accession>A0A917TU50</accession>
<dbReference type="RefSeq" id="WP_190251773.1">
    <property type="nucleotide sequence ID" value="NZ_BMPI01000020.1"/>
</dbReference>
<feature type="domain" description="AMP-dependent synthetase/ligase" evidence="1">
    <location>
        <begin position="21"/>
        <end position="242"/>
    </location>
</feature>
<dbReference type="PANTHER" id="PTHR43767">
    <property type="entry name" value="LONG-CHAIN-FATTY-ACID--COA LIGASE"/>
    <property type="match status" value="1"/>
</dbReference>
<protein>
    <recommendedName>
        <fullName evidence="5">Fatty-acid--CoA ligase</fullName>
    </recommendedName>
</protein>
<dbReference type="InterPro" id="IPR020845">
    <property type="entry name" value="AMP-binding_CS"/>
</dbReference>
<evidence type="ECO:0000313" key="4">
    <source>
        <dbReference type="Proteomes" id="UP000642070"/>
    </source>
</evidence>
<dbReference type="InterPro" id="IPR045851">
    <property type="entry name" value="AMP-bd_C_sf"/>
</dbReference>
<reference evidence="3" key="2">
    <citation type="submission" date="2020-09" db="EMBL/GenBank/DDBJ databases">
        <authorList>
            <person name="Sun Q."/>
            <person name="Ohkuma M."/>
        </authorList>
    </citation>
    <scope>NUCLEOTIDE SEQUENCE</scope>
    <source>
        <strain evidence="3">JCM 19831</strain>
    </source>
</reference>
<feature type="domain" description="AMP-binding enzyme C-terminal" evidence="2">
    <location>
        <begin position="292"/>
        <end position="367"/>
    </location>
</feature>
<reference evidence="3" key="1">
    <citation type="journal article" date="2014" name="Int. J. Syst. Evol. Microbiol.">
        <title>Complete genome sequence of Corynebacterium casei LMG S-19264T (=DSM 44701T), isolated from a smear-ripened cheese.</title>
        <authorList>
            <consortium name="US DOE Joint Genome Institute (JGI-PGF)"/>
            <person name="Walter F."/>
            <person name="Albersmeier A."/>
            <person name="Kalinowski J."/>
            <person name="Ruckert C."/>
        </authorList>
    </citation>
    <scope>NUCLEOTIDE SEQUENCE</scope>
    <source>
        <strain evidence="3">JCM 19831</strain>
    </source>
</reference>
<evidence type="ECO:0000259" key="1">
    <source>
        <dbReference type="Pfam" id="PF00501"/>
    </source>
</evidence>
<dbReference type="InterPro" id="IPR042099">
    <property type="entry name" value="ANL_N_sf"/>
</dbReference>
<dbReference type="EMBL" id="BMPI01000020">
    <property type="protein sequence ID" value="GGM37710.1"/>
    <property type="molecule type" value="Genomic_DNA"/>
</dbReference>
<dbReference type="InterPro" id="IPR025110">
    <property type="entry name" value="AMP-bd_C"/>
</dbReference>
<dbReference type="Pfam" id="PF00501">
    <property type="entry name" value="AMP-binding"/>
    <property type="match status" value="1"/>
</dbReference>
<comment type="caution">
    <text evidence="3">The sequence shown here is derived from an EMBL/GenBank/DDBJ whole genome shotgun (WGS) entry which is preliminary data.</text>
</comment>
<evidence type="ECO:0008006" key="5">
    <source>
        <dbReference type="Google" id="ProtNLM"/>
    </source>
</evidence>
<dbReference type="SUPFAM" id="SSF56801">
    <property type="entry name" value="Acetyl-CoA synthetase-like"/>
    <property type="match status" value="1"/>
</dbReference>
<dbReference type="Gene3D" id="3.30.300.30">
    <property type="match status" value="1"/>
</dbReference>
<dbReference type="Gene3D" id="3.40.50.12780">
    <property type="entry name" value="N-terminal domain of ligase-like"/>
    <property type="match status" value="1"/>
</dbReference>